<name>A0A0C2JW41_THEKT</name>
<gene>
    <name evidence="1" type="ORF">RF11_16474</name>
</gene>
<comment type="caution">
    <text evidence="1">The sequence shown here is derived from an EMBL/GenBank/DDBJ whole genome shotgun (WGS) entry which is preliminary data.</text>
</comment>
<evidence type="ECO:0000313" key="2">
    <source>
        <dbReference type="Proteomes" id="UP000031668"/>
    </source>
</evidence>
<reference evidence="1 2" key="1">
    <citation type="journal article" date="2014" name="Genome Biol. Evol.">
        <title>The genome of the myxosporean Thelohanellus kitauei shows adaptations to nutrient acquisition within its fish host.</title>
        <authorList>
            <person name="Yang Y."/>
            <person name="Xiong J."/>
            <person name="Zhou Z."/>
            <person name="Huo F."/>
            <person name="Miao W."/>
            <person name="Ran C."/>
            <person name="Liu Y."/>
            <person name="Zhang J."/>
            <person name="Feng J."/>
            <person name="Wang M."/>
            <person name="Wang M."/>
            <person name="Wang L."/>
            <person name="Yao B."/>
        </authorList>
    </citation>
    <scope>NUCLEOTIDE SEQUENCE [LARGE SCALE GENOMIC DNA]</scope>
    <source>
        <strain evidence="1">Wuqing</strain>
    </source>
</reference>
<sequence>MSTNPSKPYENHSEYYNEFEKHLSVPQTLPSLRVVSYYSIDHDISNLSYGDFWTFVSCCVNRPAKYRRMLTEKLLSETHAYWYSIIKPHLLKKDLTFNSLVRSGAELDAFSFTRPIVTIRKLHYSDPVIWIHSGKFFAPERTKYIDSKFSKSMKSRKYIYNYTGPIYVNAYARK</sequence>
<protein>
    <submittedName>
        <fullName evidence="1">Uncharacterized protein</fullName>
    </submittedName>
</protein>
<proteinExistence type="predicted"/>
<keyword evidence="2" id="KW-1185">Reference proteome</keyword>
<dbReference type="AlphaFoldDB" id="A0A0C2JW41"/>
<accession>A0A0C2JW41</accession>
<dbReference type="EMBL" id="JWZT01000736">
    <property type="protein sequence ID" value="KII73653.1"/>
    <property type="molecule type" value="Genomic_DNA"/>
</dbReference>
<organism evidence="1 2">
    <name type="scientific">Thelohanellus kitauei</name>
    <name type="common">Myxosporean</name>
    <dbReference type="NCBI Taxonomy" id="669202"/>
    <lineage>
        <taxon>Eukaryota</taxon>
        <taxon>Metazoa</taxon>
        <taxon>Cnidaria</taxon>
        <taxon>Myxozoa</taxon>
        <taxon>Myxosporea</taxon>
        <taxon>Bivalvulida</taxon>
        <taxon>Platysporina</taxon>
        <taxon>Myxobolidae</taxon>
        <taxon>Thelohanellus</taxon>
    </lineage>
</organism>
<dbReference type="Proteomes" id="UP000031668">
    <property type="component" value="Unassembled WGS sequence"/>
</dbReference>
<evidence type="ECO:0000313" key="1">
    <source>
        <dbReference type="EMBL" id="KII73653.1"/>
    </source>
</evidence>